<dbReference type="RefSeq" id="WP_031391597.1">
    <property type="nucleotide sequence ID" value="NZ_JPNB01000002.1"/>
</dbReference>
<name>A0A4R1QXT3_9FIRM</name>
<evidence type="ECO:0000313" key="4">
    <source>
        <dbReference type="Proteomes" id="UP000295718"/>
    </source>
</evidence>
<dbReference type="InterPro" id="IPR005585">
    <property type="entry name" value="DUF327"/>
</dbReference>
<gene>
    <name evidence="3" type="ORF">EDD76_110167</name>
</gene>
<dbReference type="AlphaFoldDB" id="A0A4R1QXT3"/>
<keyword evidence="4" id="KW-1185">Reference proteome</keyword>
<organism evidence="3 4">
    <name type="scientific">Kineothrix alysoides</name>
    <dbReference type="NCBI Taxonomy" id="1469948"/>
    <lineage>
        <taxon>Bacteria</taxon>
        <taxon>Bacillati</taxon>
        <taxon>Bacillota</taxon>
        <taxon>Clostridia</taxon>
        <taxon>Lachnospirales</taxon>
        <taxon>Lachnospiraceae</taxon>
        <taxon>Kineothrix</taxon>
    </lineage>
</organism>
<dbReference type="Pfam" id="PF03885">
    <property type="entry name" value="DUF327"/>
    <property type="match status" value="1"/>
</dbReference>
<feature type="compositionally biased region" description="Polar residues" evidence="2">
    <location>
        <begin position="1"/>
        <end position="10"/>
    </location>
</feature>
<sequence>MDIKVNQVTNPVPAEPVEKQQPADGTFKFTLISHIEEKELQARLTSLMEEITMQGDKLSKRRDVKDMKKYRGLIKEFMNEVVSHSHSFTRENFLDKRGRHRVYGIVRLIDEKLDELAQELVKEEKDNLSILNKIGEIRGLLLDIFT</sequence>
<proteinExistence type="predicted"/>
<accession>A0A4R1QXT3</accession>
<dbReference type="InterPro" id="IPR024042">
    <property type="entry name" value="TM1646-like_dom_sf"/>
</dbReference>
<dbReference type="SUPFAM" id="SSF158397">
    <property type="entry name" value="TM1646-like"/>
    <property type="match status" value="1"/>
</dbReference>
<evidence type="ECO:0008006" key="5">
    <source>
        <dbReference type="Google" id="ProtNLM"/>
    </source>
</evidence>
<evidence type="ECO:0000313" key="3">
    <source>
        <dbReference type="EMBL" id="TCL56994.1"/>
    </source>
</evidence>
<evidence type="ECO:0000256" key="1">
    <source>
        <dbReference type="SAM" id="Coils"/>
    </source>
</evidence>
<dbReference type="OrthoDB" id="1680946at2"/>
<evidence type="ECO:0000256" key="2">
    <source>
        <dbReference type="SAM" id="MobiDB-lite"/>
    </source>
</evidence>
<dbReference type="Proteomes" id="UP000295718">
    <property type="component" value="Unassembled WGS sequence"/>
</dbReference>
<dbReference type="STRING" id="1469948.GCA_000732725_02936"/>
<feature type="coiled-coil region" evidence="1">
    <location>
        <begin position="106"/>
        <end position="133"/>
    </location>
</feature>
<dbReference type="Gene3D" id="1.20.120.490">
    <property type="entry name" value="Hypothetical protein TM1646-like domain"/>
    <property type="match status" value="1"/>
</dbReference>
<feature type="region of interest" description="Disordered" evidence="2">
    <location>
        <begin position="1"/>
        <end position="20"/>
    </location>
</feature>
<comment type="caution">
    <text evidence="3">The sequence shown here is derived from an EMBL/GenBank/DDBJ whole genome shotgun (WGS) entry which is preliminary data.</text>
</comment>
<protein>
    <recommendedName>
        <fullName evidence="5">DUF327 family protein</fullName>
    </recommendedName>
</protein>
<keyword evidence="1" id="KW-0175">Coiled coil</keyword>
<reference evidence="3 4" key="1">
    <citation type="submission" date="2019-03" db="EMBL/GenBank/DDBJ databases">
        <title>Genomic Encyclopedia of Type Strains, Phase IV (KMG-IV): sequencing the most valuable type-strain genomes for metagenomic binning, comparative biology and taxonomic classification.</title>
        <authorList>
            <person name="Goeker M."/>
        </authorList>
    </citation>
    <scope>NUCLEOTIDE SEQUENCE [LARGE SCALE GENOMIC DNA]</scope>
    <source>
        <strain evidence="3 4">DSM 100556</strain>
    </source>
</reference>
<dbReference type="EMBL" id="SLUO01000010">
    <property type="protein sequence ID" value="TCL56994.1"/>
    <property type="molecule type" value="Genomic_DNA"/>
</dbReference>